<evidence type="ECO:0000313" key="2">
    <source>
        <dbReference type="Proteomes" id="UP001238163"/>
    </source>
</evidence>
<dbReference type="AlphaFoldDB" id="A0AAE3VIB9"/>
<reference evidence="1" key="1">
    <citation type="submission" date="2023-07" db="EMBL/GenBank/DDBJ databases">
        <title>Genomic Encyclopedia of Type Strains, Phase IV (KMG-IV): sequencing the most valuable type-strain genomes for metagenomic binning, comparative biology and taxonomic classification.</title>
        <authorList>
            <person name="Goeker M."/>
        </authorList>
    </citation>
    <scope>NUCLEOTIDE SEQUENCE</scope>
    <source>
        <strain evidence="1">DSM 24202</strain>
    </source>
</reference>
<dbReference type="Proteomes" id="UP001238163">
    <property type="component" value="Unassembled WGS sequence"/>
</dbReference>
<accession>A0AAE3VIB9</accession>
<keyword evidence="2" id="KW-1185">Reference proteome</keyword>
<sequence>MSEYKNIEAYDGRTGRQIRLPANGRVALNAGDIVRVNGGEFLTLAGATVIVKVTVREGYETEHLDRLEEVEQ</sequence>
<evidence type="ECO:0000313" key="1">
    <source>
        <dbReference type="EMBL" id="MDQ0290999.1"/>
    </source>
</evidence>
<dbReference type="RefSeq" id="WP_307263151.1">
    <property type="nucleotide sequence ID" value="NZ_JAUSVL010000001.1"/>
</dbReference>
<proteinExistence type="predicted"/>
<name>A0AAE3VIB9_9BACT</name>
<comment type="caution">
    <text evidence="1">The sequence shown here is derived from an EMBL/GenBank/DDBJ whole genome shotgun (WGS) entry which is preliminary data.</text>
</comment>
<gene>
    <name evidence="1" type="ORF">J3R75_003106</name>
</gene>
<protein>
    <submittedName>
        <fullName evidence="1">Uncharacterized protein</fullName>
    </submittedName>
</protein>
<organism evidence="1 2">
    <name type="scientific">Oligosphaera ethanolica</name>
    <dbReference type="NCBI Taxonomy" id="760260"/>
    <lineage>
        <taxon>Bacteria</taxon>
        <taxon>Pseudomonadati</taxon>
        <taxon>Lentisphaerota</taxon>
        <taxon>Oligosphaeria</taxon>
        <taxon>Oligosphaerales</taxon>
        <taxon>Oligosphaeraceae</taxon>
        <taxon>Oligosphaera</taxon>
    </lineage>
</organism>
<dbReference type="EMBL" id="JAUSVL010000001">
    <property type="protein sequence ID" value="MDQ0290999.1"/>
    <property type="molecule type" value="Genomic_DNA"/>
</dbReference>